<organism evidence="1 2">
    <name type="scientific">Rhizopus microsporus ATCC 52813</name>
    <dbReference type="NCBI Taxonomy" id="1340429"/>
    <lineage>
        <taxon>Eukaryota</taxon>
        <taxon>Fungi</taxon>
        <taxon>Fungi incertae sedis</taxon>
        <taxon>Mucoromycota</taxon>
        <taxon>Mucoromycotina</taxon>
        <taxon>Mucoromycetes</taxon>
        <taxon>Mucorales</taxon>
        <taxon>Mucorineae</taxon>
        <taxon>Rhizopodaceae</taxon>
        <taxon>Rhizopus</taxon>
    </lineage>
</organism>
<dbReference type="EMBL" id="KZ303847">
    <property type="protein sequence ID" value="PHZ13591.1"/>
    <property type="molecule type" value="Genomic_DNA"/>
</dbReference>
<reference evidence="1 2" key="1">
    <citation type="journal article" date="2016" name="Proc. Natl. Acad. Sci. U.S.A.">
        <title>Lipid metabolic changes in an early divergent fungus govern the establishment of a mutualistic symbiosis with endobacteria.</title>
        <authorList>
            <person name="Lastovetsky O.A."/>
            <person name="Gaspar M.L."/>
            <person name="Mondo S.J."/>
            <person name="LaButti K.M."/>
            <person name="Sandor L."/>
            <person name="Grigoriev I.V."/>
            <person name="Henry S.A."/>
            <person name="Pawlowska T.E."/>
        </authorList>
    </citation>
    <scope>NUCLEOTIDE SEQUENCE [LARGE SCALE GENOMIC DNA]</scope>
    <source>
        <strain evidence="1 2">ATCC 52813</strain>
    </source>
</reference>
<feature type="non-terminal residue" evidence="1">
    <location>
        <position position="52"/>
    </location>
</feature>
<gene>
    <name evidence="1" type="ORF">RHIMIDRAFT_279833</name>
</gene>
<name>A0A2G4SXU5_RHIZD</name>
<dbReference type="GeneID" id="35443858"/>
<protein>
    <submittedName>
        <fullName evidence="1">Uncharacterized protein</fullName>
    </submittedName>
</protein>
<sequence length="52" mass="6078">MAFSFVLNKCCHCRNVNTADGYAVSFMFKKLSLSKLNLEENQRHPRILLIYI</sequence>
<keyword evidence="2" id="KW-1185">Reference proteome</keyword>
<proteinExistence type="predicted"/>
<dbReference type="AlphaFoldDB" id="A0A2G4SXU5"/>
<dbReference type="Proteomes" id="UP000242254">
    <property type="component" value="Unassembled WGS sequence"/>
</dbReference>
<evidence type="ECO:0000313" key="1">
    <source>
        <dbReference type="EMBL" id="PHZ13591.1"/>
    </source>
</evidence>
<evidence type="ECO:0000313" key="2">
    <source>
        <dbReference type="Proteomes" id="UP000242254"/>
    </source>
</evidence>
<dbReference type="RefSeq" id="XP_023467299.1">
    <property type="nucleotide sequence ID" value="XM_023612869.1"/>
</dbReference>
<accession>A0A2G4SXU5</accession>